<sequence>FHVTKYVIIIWKGANLKIQNINNYTASFEYVVRSPGGYLSSRYPSPNAKLLRFGYISLFPLKKEQHRFSHVKHVPL</sequence>
<reference evidence="1" key="1">
    <citation type="submission" date="2014-05" db="EMBL/GenBank/DDBJ databases">
        <authorList>
            <person name="Chronopoulou M."/>
        </authorList>
    </citation>
    <scope>NUCLEOTIDE SEQUENCE</scope>
    <source>
        <tissue evidence="1">Whole organism</tissue>
    </source>
</reference>
<feature type="non-terminal residue" evidence="1">
    <location>
        <position position="1"/>
    </location>
</feature>
<protein>
    <submittedName>
        <fullName evidence="1">Uncharacterized protein</fullName>
    </submittedName>
</protein>
<proteinExistence type="predicted"/>
<accession>A0A0K2U6R8</accession>
<organism evidence="1">
    <name type="scientific">Lepeophtheirus salmonis</name>
    <name type="common">Salmon louse</name>
    <name type="synonym">Caligus salmonis</name>
    <dbReference type="NCBI Taxonomy" id="72036"/>
    <lineage>
        <taxon>Eukaryota</taxon>
        <taxon>Metazoa</taxon>
        <taxon>Ecdysozoa</taxon>
        <taxon>Arthropoda</taxon>
        <taxon>Crustacea</taxon>
        <taxon>Multicrustacea</taxon>
        <taxon>Hexanauplia</taxon>
        <taxon>Copepoda</taxon>
        <taxon>Siphonostomatoida</taxon>
        <taxon>Caligidae</taxon>
        <taxon>Lepeophtheirus</taxon>
    </lineage>
</organism>
<evidence type="ECO:0000313" key="1">
    <source>
        <dbReference type="EMBL" id="CDW33918.1"/>
    </source>
</evidence>
<name>A0A0K2U6R8_LEPSM</name>
<dbReference type="AlphaFoldDB" id="A0A0K2U6R8"/>
<dbReference type="EMBL" id="HACA01016557">
    <property type="protein sequence ID" value="CDW33918.1"/>
    <property type="molecule type" value="Transcribed_RNA"/>
</dbReference>